<proteinExistence type="predicted"/>
<protein>
    <submittedName>
        <fullName evidence="5">Proprotein convertase P-domain-containing protein</fullName>
    </submittedName>
</protein>
<evidence type="ECO:0000259" key="4">
    <source>
        <dbReference type="PROSITE" id="PS51829"/>
    </source>
</evidence>
<name>A0ABW2TIK7_9PSEU</name>
<dbReference type="PROSITE" id="PS51829">
    <property type="entry name" value="P_HOMO_B"/>
    <property type="match status" value="1"/>
</dbReference>
<sequence length="110" mass="11552">MTNSTAQAIPDLGSISSPITVSGCSGTTSSAEVSVNITHPYRGDIAIDLVAPDGSVYRLKSANSSDGADNIVQTFTAPVSAETRNGTWKLTVRDQYRSDTGTLNSWSLKV</sequence>
<dbReference type="PANTHER" id="PTHR42884">
    <property type="entry name" value="PROPROTEIN CONVERTASE SUBTILISIN/KEXIN-RELATED"/>
    <property type="match status" value="1"/>
</dbReference>
<evidence type="ECO:0000256" key="3">
    <source>
        <dbReference type="ARBA" id="ARBA00022825"/>
    </source>
</evidence>
<evidence type="ECO:0000313" key="5">
    <source>
        <dbReference type="EMBL" id="MFC7612827.1"/>
    </source>
</evidence>
<accession>A0ABW2TIK7</accession>
<evidence type="ECO:0000313" key="6">
    <source>
        <dbReference type="Proteomes" id="UP001596512"/>
    </source>
</evidence>
<keyword evidence="3" id="KW-0720">Serine protease</keyword>
<comment type="caution">
    <text evidence="5">The sequence shown here is derived from an EMBL/GenBank/DDBJ whole genome shotgun (WGS) entry which is preliminary data.</text>
</comment>
<dbReference type="SUPFAM" id="SSF49785">
    <property type="entry name" value="Galactose-binding domain-like"/>
    <property type="match status" value="1"/>
</dbReference>
<dbReference type="Proteomes" id="UP001596512">
    <property type="component" value="Unassembled WGS sequence"/>
</dbReference>
<keyword evidence="2" id="KW-0378">Hydrolase</keyword>
<dbReference type="Pfam" id="PF01483">
    <property type="entry name" value="P_proprotein"/>
    <property type="match status" value="1"/>
</dbReference>
<dbReference type="EMBL" id="JBHTEY010000004">
    <property type="protein sequence ID" value="MFC7612827.1"/>
    <property type="molecule type" value="Genomic_DNA"/>
</dbReference>
<organism evidence="5 6">
    <name type="scientific">Actinokineospora soli</name>
    <dbReference type="NCBI Taxonomy" id="1048753"/>
    <lineage>
        <taxon>Bacteria</taxon>
        <taxon>Bacillati</taxon>
        <taxon>Actinomycetota</taxon>
        <taxon>Actinomycetes</taxon>
        <taxon>Pseudonocardiales</taxon>
        <taxon>Pseudonocardiaceae</taxon>
        <taxon>Actinokineospora</taxon>
    </lineage>
</organism>
<feature type="domain" description="P/Homo B" evidence="4">
    <location>
        <begin position="1"/>
        <end position="110"/>
    </location>
</feature>
<dbReference type="Gene3D" id="2.60.120.260">
    <property type="entry name" value="Galactose-binding domain-like"/>
    <property type="match status" value="1"/>
</dbReference>
<evidence type="ECO:0000256" key="2">
    <source>
        <dbReference type="ARBA" id="ARBA00022801"/>
    </source>
</evidence>
<keyword evidence="1" id="KW-0645">Protease</keyword>
<keyword evidence="6" id="KW-1185">Reference proteome</keyword>
<reference evidence="6" key="1">
    <citation type="journal article" date="2019" name="Int. J. Syst. Evol. Microbiol.">
        <title>The Global Catalogue of Microorganisms (GCM) 10K type strain sequencing project: providing services to taxonomists for standard genome sequencing and annotation.</title>
        <authorList>
            <consortium name="The Broad Institute Genomics Platform"/>
            <consortium name="The Broad Institute Genome Sequencing Center for Infectious Disease"/>
            <person name="Wu L."/>
            <person name="Ma J."/>
        </authorList>
    </citation>
    <scope>NUCLEOTIDE SEQUENCE [LARGE SCALE GENOMIC DNA]</scope>
    <source>
        <strain evidence="6">JCM 17695</strain>
    </source>
</reference>
<gene>
    <name evidence="5" type="ORF">ACFQV2_03405</name>
</gene>
<evidence type="ECO:0000256" key="1">
    <source>
        <dbReference type="ARBA" id="ARBA00022670"/>
    </source>
</evidence>
<dbReference type="InterPro" id="IPR008979">
    <property type="entry name" value="Galactose-bd-like_sf"/>
</dbReference>
<dbReference type="InterPro" id="IPR002884">
    <property type="entry name" value="P_dom"/>
</dbReference>
<dbReference type="PANTHER" id="PTHR42884:SF14">
    <property type="entry name" value="NEUROENDOCRINE CONVERTASE 1"/>
    <property type="match status" value="1"/>
</dbReference>